<reference evidence="2 3" key="1">
    <citation type="journal article" date="2018" name="Mol. Biol. Evol.">
        <title>Broad Genomic Sampling Reveals a Smut Pathogenic Ancestry of the Fungal Clade Ustilaginomycotina.</title>
        <authorList>
            <person name="Kijpornyongpan T."/>
            <person name="Mondo S.J."/>
            <person name="Barry K."/>
            <person name="Sandor L."/>
            <person name="Lee J."/>
            <person name="Lipzen A."/>
            <person name="Pangilinan J."/>
            <person name="LaButti K."/>
            <person name="Hainaut M."/>
            <person name="Henrissat B."/>
            <person name="Grigoriev I.V."/>
            <person name="Spatafora J.W."/>
            <person name="Aime M.C."/>
        </authorList>
    </citation>
    <scope>NUCLEOTIDE SEQUENCE [LARGE SCALE GENOMIC DNA]</scope>
    <source>
        <strain evidence="2 3">MCA 3645</strain>
    </source>
</reference>
<feature type="region of interest" description="Disordered" evidence="1">
    <location>
        <begin position="113"/>
        <end position="151"/>
    </location>
</feature>
<feature type="region of interest" description="Disordered" evidence="1">
    <location>
        <begin position="350"/>
        <end position="373"/>
    </location>
</feature>
<organism evidence="2 3">
    <name type="scientific">Testicularia cyperi</name>
    <dbReference type="NCBI Taxonomy" id="1882483"/>
    <lineage>
        <taxon>Eukaryota</taxon>
        <taxon>Fungi</taxon>
        <taxon>Dikarya</taxon>
        <taxon>Basidiomycota</taxon>
        <taxon>Ustilaginomycotina</taxon>
        <taxon>Ustilaginomycetes</taxon>
        <taxon>Ustilaginales</taxon>
        <taxon>Anthracoideaceae</taxon>
        <taxon>Testicularia</taxon>
    </lineage>
</organism>
<proteinExistence type="predicted"/>
<sequence length="603" mass="68771">SKSGIARHNQAKVEVLPFRVSTQSATNYLRVIASSEIIPRVYGKWTLLKYHFLNWLGLSDWAKESSQAVKLERISALYLPTWVVDAAFEVKCRGNDGRADATIITTSSRFPGHSWKPMDSCPMLPPPPNDMKPLSERESDPSYAGGTPRQPWDNLAMVDYESFESFQKKKKDKSNVKIKGGIPDPIPFTISPLHLPDMIRKQLELKDSTFTPNLSAGVELPGSNTHGLGLTVSFVGEDGEQLTSPPVRFEPETLKLEMMAAYPILMPLHLAEFSYDDEDGDKHFITFVLGAWDVNGLQICKKEKGEDWTWTFQRIQPADIDLMDMYPKVPVRSSISEIFEQKRKQIKQKREEARALQRKQEAEEKDISAEETEKTSKKFKTLKEWEDELDRQDAEHQSDFNETLRAQLAESVSSEFPIKLAVEDRSLELLKKADWIHLERKEREAFAMRTLDEDPSTHPMSSSEKARYQELLSSAKSAAEPRPFAWLKNEADRNAEHDHPDRKAGLGRYIHWSSPNVQRLSHNVYANRRYLVEAIPEVLRSRKRMVRIVQAGGHIDQSQVVVLEDGSKVSGEKAYQTVASVDLNARQKKETMKPRWLKALEAA</sequence>
<name>A0A317XUG6_9BASI</name>
<feature type="non-terminal residue" evidence="2">
    <location>
        <position position="1"/>
    </location>
</feature>
<evidence type="ECO:0000313" key="3">
    <source>
        <dbReference type="Proteomes" id="UP000246740"/>
    </source>
</evidence>
<dbReference type="OrthoDB" id="2349883at2759"/>
<dbReference type="InParanoid" id="A0A317XUG6"/>
<gene>
    <name evidence="2" type="ORF">BCV70DRAFT_148868</name>
</gene>
<dbReference type="Proteomes" id="UP000246740">
    <property type="component" value="Unassembled WGS sequence"/>
</dbReference>
<evidence type="ECO:0000313" key="2">
    <source>
        <dbReference type="EMBL" id="PWZ01558.1"/>
    </source>
</evidence>
<feature type="non-terminal residue" evidence="2">
    <location>
        <position position="603"/>
    </location>
</feature>
<keyword evidence="3" id="KW-1185">Reference proteome</keyword>
<dbReference type="AlphaFoldDB" id="A0A317XUG6"/>
<evidence type="ECO:0000256" key="1">
    <source>
        <dbReference type="SAM" id="MobiDB-lite"/>
    </source>
</evidence>
<dbReference type="EMBL" id="KZ819190">
    <property type="protein sequence ID" value="PWZ01558.1"/>
    <property type="molecule type" value="Genomic_DNA"/>
</dbReference>
<accession>A0A317XUG6</accession>
<protein>
    <submittedName>
        <fullName evidence="2">Uncharacterized protein</fullName>
    </submittedName>
</protein>